<organism evidence="9 10">
    <name type="scientific">Plasticicumulans lactativorans</name>
    <dbReference type="NCBI Taxonomy" id="1133106"/>
    <lineage>
        <taxon>Bacteria</taxon>
        <taxon>Pseudomonadati</taxon>
        <taxon>Pseudomonadota</taxon>
        <taxon>Gammaproteobacteria</taxon>
        <taxon>Candidatus Competibacteraceae</taxon>
        <taxon>Plasticicumulans</taxon>
    </lineage>
</organism>
<protein>
    <recommendedName>
        <fullName evidence="5">2-dehydro-3-deoxy-phosphogluconate aldolase</fullName>
        <ecNumber evidence="5">4.1.2.14</ecNumber>
    </recommendedName>
</protein>
<evidence type="ECO:0000313" key="10">
    <source>
        <dbReference type="Proteomes" id="UP000295765"/>
    </source>
</evidence>
<dbReference type="PROSITE" id="PS00159">
    <property type="entry name" value="ALDOLASE_KDPG_KHG_1"/>
    <property type="match status" value="1"/>
</dbReference>
<evidence type="ECO:0000256" key="2">
    <source>
        <dbReference type="ARBA" id="ARBA00004736"/>
    </source>
</evidence>
<dbReference type="InterPro" id="IPR000887">
    <property type="entry name" value="Aldlse_KDPG_KHG"/>
</dbReference>
<evidence type="ECO:0000256" key="8">
    <source>
        <dbReference type="ARBA" id="ARBA00023277"/>
    </source>
</evidence>
<dbReference type="InterPro" id="IPR031337">
    <property type="entry name" value="KDPG/KHG_AS_1"/>
</dbReference>
<dbReference type="SUPFAM" id="SSF51569">
    <property type="entry name" value="Aldolase"/>
    <property type="match status" value="1"/>
</dbReference>
<dbReference type="GO" id="GO:0008675">
    <property type="term" value="F:2-dehydro-3-deoxy-phosphogluconate aldolase activity"/>
    <property type="evidence" value="ECO:0007669"/>
    <property type="project" value="UniProtKB-EC"/>
</dbReference>
<dbReference type="PANTHER" id="PTHR30246">
    <property type="entry name" value="2-KETO-3-DEOXY-6-PHOSPHOGLUCONATE ALDOLASE"/>
    <property type="match status" value="1"/>
</dbReference>
<evidence type="ECO:0000256" key="4">
    <source>
        <dbReference type="ARBA" id="ARBA00011233"/>
    </source>
</evidence>
<sequence length="203" mass="20884">MDIRSIMRSAPVIPVIVVEELAHAVPLARALVAGGLPVLEITLRTPVAIEAIRAMSEVPGAIVGVGTVTTPEQLREAEDAGARFAVSPGLTSSLAAAARASRIPLLPGVATASEAMIAMEYGFTALKLFPAQQAGGIGMLKALAGPLPQLVFCPTGGLTPENFRDFLALPNVLCVGGSWVAPKQLVEAGDWDGITQLARAATV</sequence>
<dbReference type="OrthoDB" id="9805177at2"/>
<reference evidence="9 10" key="1">
    <citation type="submission" date="2019-03" db="EMBL/GenBank/DDBJ databases">
        <title>Genomic Encyclopedia of Type Strains, Phase IV (KMG-IV): sequencing the most valuable type-strain genomes for metagenomic binning, comparative biology and taxonomic classification.</title>
        <authorList>
            <person name="Goeker M."/>
        </authorList>
    </citation>
    <scope>NUCLEOTIDE SEQUENCE [LARGE SCALE GENOMIC DNA]</scope>
    <source>
        <strain evidence="9 10">DSM 25287</strain>
    </source>
</reference>
<proteinExistence type="inferred from homology"/>
<dbReference type="PROSITE" id="PS00160">
    <property type="entry name" value="ALDOLASE_KDPG_KHG_2"/>
    <property type="match status" value="1"/>
</dbReference>
<gene>
    <name evidence="9" type="ORF">EV699_108192</name>
</gene>
<evidence type="ECO:0000313" key="9">
    <source>
        <dbReference type="EMBL" id="TCO81559.1"/>
    </source>
</evidence>
<keyword evidence="10" id="KW-1185">Reference proteome</keyword>
<evidence type="ECO:0000256" key="5">
    <source>
        <dbReference type="ARBA" id="ARBA00013063"/>
    </source>
</evidence>
<dbReference type="Proteomes" id="UP000295765">
    <property type="component" value="Unassembled WGS sequence"/>
</dbReference>
<dbReference type="RefSeq" id="WP_132541635.1">
    <property type="nucleotide sequence ID" value="NZ_SLWY01000008.1"/>
</dbReference>
<comment type="subunit">
    <text evidence="4">Homotrimer.</text>
</comment>
<dbReference type="PANTHER" id="PTHR30246:SF1">
    <property type="entry name" value="2-DEHYDRO-3-DEOXY-6-PHOSPHOGALACTONATE ALDOLASE-RELATED"/>
    <property type="match status" value="1"/>
</dbReference>
<evidence type="ECO:0000256" key="6">
    <source>
        <dbReference type="ARBA" id="ARBA00023239"/>
    </source>
</evidence>
<comment type="similarity">
    <text evidence="3">Belongs to the KHG/KDPG aldolase family.</text>
</comment>
<keyword evidence="6" id="KW-0456">Lyase</keyword>
<dbReference type="Pfam" id="PF01081">
    <property type="entry name" value="Aldolase"/>
    <property type="match status" value="1"/>
</dbReference>
<comment type="pathway">
    <text evidence="2">Carbohydrate acid metabolism; 2-dehydro-3-deoxy-D-gluconate degradation; D-glyceraldehyde 3-phosphate and pyruvate from 2-dehydro-3-deoxy-D-gluconate: step 2/2.</text>
</comment>
<dbReference type="EMBL" id="SLWY01000008">
    <property type="protein sequence ID" value="TCO81559.1"/>
    <property type="molecule type" value="Genomic_DNA"/>
</dbReference>
<dbReference type="NCBIfam" id="TIGR01182">
    <property type="entry name" value="eda"/>
    <property type="match status" value="1"/>
</dbReference>
<dbReference type="InterPro" id="IPR013785">
    <property type="entry name" value="Aldolase_TIM"/>
</dbReference>
<dbReference type="Gene3D" id="3.20.20.70">
    <property type="entry name" value="Aldolase class I"/>
    <property type="match status" value="1"/>
</dbReference>
<dbReference type="AlphaFoldDB" id="A0A4R2LB27"/>
<dbReference type="EC" id="4.1.2.14" evidence="5"/>
<evidence type="ECO:0000256" key="3">
    <source>
        <dbReference type="ARBA" id="ARBA00006906"/>
    </source>
</evidence>
<keyword evidence="8" id="KW-0119">Carbohydrate metabolism</keyword>
<comment type="caution">
    <text evidence="9">The sequence shown here is derived from an EMBL/GenBank/DDBJ whole genome shotgun (WGS) entry which is preliminary data.</text>
</comment>
<dbReference type="InterPro" id="IPR031338">
    <property type="entry name" value="KDPG/KHG_AS_2"/>
</dbReference>
<keyword evidence="7" id="KW-0704">Schiff base</keyword>
<evidence type="ECO:0000256" key="7">
    <source>
        <dbReference type="ARBA" id="ARBA00023270"/>
    </source>
</evidence>
<comment type="catalytic activity">
    <reaction evidence="1">
        <text>2-dehydro-3-deoxy-6-phospho-D-gluconate = D-glyceraldehyde 3-phosphate + pyruvate</text>
        <dbReference type="Rhea" id="RHEA:17089"/>
        <dbReference type="ChEBI" id="CHEBI:15361"/>
        <dbReference type="ChEBI" id="CHEBI:57569"/>
        <dbReference type="ChEBI" id="CHEBI:59776"/>
        <dbReference type="EC" id="4.1.2.14"/>
    </reaction>
</comment>
<evidence type="ECO:0000256" key="1">
    <source>
        <dbReference type="ARBA" id="ARBA00000654"/>
    </source>
</evidence>
<name>A0A4R2LB27_9GAMM</name>
<accession>A0A4R2LB27</accession>
<dbReference type="NCBIfam" id="NF004325">
    <property type="entry name" value="PRK05718.1"/>
    <property type="match status" value="1"/>
</dbReference>
<dbReference type="CDD" id="cd00452">
    <property type="entry name" value="KDPG_aldolase"/>
    <property type="match status" value="1"/>
</dbReference>